<dbReference type="FunFam" id="3.30.200.20:FF:000178">
    <property type="entry name" value="serine/threonine-protein kinase PBS1-like"/>
    <property type="match status" value="1"/>
</dbReference>
<feature type="non-terminal residue" evidence="9">
    <location>
        <position position="279"/>
    </location>
</feature>
<dbReference type="SUPFAM" id="SSF56112">
    <property type="entry name" value="Protein kinase-like (PK-like)"/>
    <property type="match status" value="1"/>
</dbReference>
<name>A0A059B8N2_EUCGR</name>
<comment type="similarity">
    <text evidence="7">Belongs to the protein kinase superfamily.</text>
</comment>
<dbReference type="EMBL" id="KK198760">
    <property type="protein sequence ID" value="KCW62458.1"/>
    <property type="molecule type" value="Genomic_DNA"/>
</dbReference>
<dbReference type="Gene3D" id="3.30.200.20">
    <property type="entry name" value="Phosphorylase Kinase, domain 1"/>
    <property type="match status" value="1"/>
</dbReference>
<keyword evidence="3 6" id="KW-0547">Nucleotide-binding</keyword>
<evidence type="ECO:0000313" key="9">
    <source>
        <dbReference type="EMBL" id="KCW62458.1"/>
    </source>
</evidence>
<feature type="domain" description="Protein kinase" evidence="8">
    <location>
        <begin position="3"/>
        <end position="278"/>
    </location>
</feature>
<dbReference type="PANTHER" id="PTHR47976">
    <property type="entry name" value="G-TYPE LECTIN S-RECEPTOR-LIKE SERINE/THREONINE-PROTEIN KINASE SD2-5"/>
    <property type="match status" value="1"/>
</dbReference>
<dbReference type="OMA" id="NIGIRPY"/>
<dbReference type="Gene3D" id="1.10.510.10">
    <property type="entry name" value="Transferase(Phosphotransferase) domain 1"/>
    <property type="match status" value="1"/>
</dbReference>
<dbReference type="InterPro" id="IPR017441">
    <property type="entry name" value="Protein_kinase_ATP_BS"/>
</dbReference>
<evidence type="ECO:0000256" key="7">
    <source>
        <dbReference type="RuleBase" id="RU000304"/>
    </source>
</evidence>
<gene>
    <name evidence="9" type="ORF">EUGRSUZ_H05095</name>
</gene>
<evidence type="ECO:0000259" key="8">
    <source>
        <dbReference type="PROSITE" id="PS50011"/>
    </source>
</evidence>
<dbReference type="PANTHER" id="PTHR47976:SF7">
    <property type="entry name" value="RECEPTOR-LIKE SERINE_THREONINE-PROTEIN KINASE"/>
    <property type="match status" value="1"/>
</dbReference>
<dbReference type="InterPro" id="IPR011009">
    <property type="entry name" value="Kinase-like_dom_sf"/>
</dbReference>
<dbReference type="PROSITE" id="PS50011">
    <property type="entry name" value="PROTEIN_KINASE_DOM"/>
    <property type="match status" value="1"/>
</dbReference>
<dbReference type="Pfam" id="PF00069">
    <property type="entry name" value="Pkinase"/>
    <property type="match status" value="1"/>
</dbReference>
<organism evidence="9">
    <name type="scientific">Eucalyptus grandis</name>
    <name type="common">Flooded gum</name>
    <dbReference type="NCBI Taxonomy" id="71139"/>
    <lineage>
        <taxon>Eukaryota</taxon>
        <taxon>Viridiplantae</taxon>
        <taxon>Streptophyta</taxon>
        <taxon>Embryophyta</taxon>
        <taxon>Tracheophyta</taxon>
        <taxon>Spermatophyta</taxon>
        <taxon>Magnoliopsida</taxon>
        <taxon>eudicotyledons</taxon>
        <taxon>Gunneridae</taxon>
        <taxon>Pentapetalae</taxon>
        <taxon>rosids</taxon>
        <taxon>malvids</taxon>
        <taxon>Myrtales</taxon>
        <taxon>Myrtaceae</taxon>
        <taxon>Myrtoideae</taxon>
        <taxon>Eucalypteae</taxon>
        <taxon>Eucalyptus</taxon>
    </lineage>
</organism>
<dbReference type="SMART" id="SM00220">
    <property type="entry name" value="S_TKc"/>
    <property type="match status" value="1"/>
</dbReference>
<dbReference type="InterPro" id="IPR051343">
    <property type="entry name" value="G-type_lectin_kinases/EP1-like"/>
</dbReference>
<dbReference type="PIRSF" id="PIRSF000654">
    <property type="entry name" value="Integrin-linked_kinase"/>
    <property type="match status" value="1"/>
</dbReference>
<dbReference type="PROSITE" id="PS00107">
    <property type="entry name" value="PROTEIN_KINASE_ATP"/>
    <property type="match status" value="1"/>
</dbReference>
<keyword evidence="1" id="KW-0808">Transferase</keyword>
<sequence length="279" mass="31916">MTGNFSEEIGRGVFGTVYKGTLMKNQHSSKAVAVKKIEKISSDGEREYLAEVKTLGKTRHRNLVRLLGYCHDGKNRLLVYEYMSNGSLADVLFKAEHQASWEVRMGIVQNVARGLLYLHEECEMQIIHCDIKPQNILIDDNMQAKISDFGLSKLLKPDQTNTITMIRGTRGYVAPEWHKQLPVTVKVDTYSFGVMLLEIICGRRCVDVSLPEEEAVLEDWVYHCFQAGELDKLVHYQTIDQKQLERMVKVALWCIQEEPAHRPSMKEVLLMLEGTVYVP</sequence>
<keyword evidence="2" id="KW-0732">Signal</keyword>
<evidence type="ECO:0000256" key="3">
    <source>
        <dbReference type="ARBA" id="ARBA00022741"/>
    </source>
</evidence>
<dbReference type="PROSITE" id="PS00108">
    <property type="entry name" value="PROTEIN_KINASE_ST"/>
    <property type="match status" value="1"/>
</dbReference>
<evidence type="ECO:0000256" key="6">
    <source>
        <dbReference type="PROSITE-ProRule" id="PRU10141"/>
    </source>
</evidence>
<accession>A0A059B8N2</accession>
<dbReference type="InterPro" id="IPR008271">
    <property type="entry name" value="Ser/Thr_kinase_AS"/>
</dbReference>
<dbReference type="InParanoid" id="A0A059B8N2"/>
<evidence type="ECO:0000256" key="5">
    <source>
        <dbReference type="ARBA" id="ARBA00022840"/>
    </source>
</evidence>
<proteinExistence type="inferred from homology"/>
<dbReference type="GO" id="GO:0005524">
    <property type="term" value="F:ATP binding"/>
    <property type="evidence" value="ECO:0007669"/>
    <property type="project" value="UniProtKB-UniRule"/>
</dbReference>
<dbReference type="CDD" id="cd14066">
    <property type="entry name" value="STKc_IRAK"/>
    <property type="match status" value="1"/>
</dbReference>
<dbReference type="eggNOG" id="ENOG502QT6D">
    <property type="taxonomic scope" value="Eukaryota"/>
</dbReference>
<keyword evidence="4" id="KW-0418">Kinase</keyword>
<dbReference type="InterPro" id="IPR000719">
    <property type="entry name" value="Prot_kinase_dom"/>
</dbReference>
<dbReference type="Gramene" id="KCW62458">
    <property type="protein sequence ID" value="KCW62458"/>
    <property type="gene ID" value="EUGRSUZ_H05095"/>
</dbReference>
<dbReference type="GO" id="GO:0004674">
    <property type="term" value="F:protein serine/threonine kinase activity"/>
    <property type="evidence" value="ECO:0007669"/>
    <property type="project" value="UniProtKB-KW"/>
</dbReference>
<keyword evidence="7" id="KW-0723">Serine/threonine-protein kinase</keyword>
<protein>
    <recommendedName>
        <fullName evidence="8">Protein kinase domain-containing protein</fullName>
    </recommendedName>
</protein>
<feature type="binding site" evidence="6">
    <location>
        <position position="36"/>
    </location>
    <ligand>
        <name>ATP</name>
        <dbReference type="ChEBI" id="CHEBI:30616"/>
    </ligand>
</feature>
<evidence type="ECO:0000256" key="1">
    <source>
        <dbReference type="ARBA" id="ARBA00022679"/>
    </source>
</evidence>
<evidence type="ECO:0000256" key="4">
    <source>
        <dbReference type="ARBA" id="ARBA00022777"/>
    </source>
</evidence>
<dbReference type="AlphaFoldDB" id="A0A059B8N2"/>
<evidence type="ECO:0000256" key="2">
    <source>
        <dbReference type="ARBA" id="ARBA00022729"/>
    </source>
</evidence>
<dbReference type="FunFam" id="1.10.510.10:FF:000237">
    <property type="entry name" value="G-type lectin S-receptor-like serine/threonine-protein kinase"/>
    <property type="match status" value="1"/>
</dbReference>
<keyword evidence="5 6" id="KW-0067">ATP-binding</keyword>
<reference evidence="9" key="1">
    <citation type="submission" date="2013-07" db="EMBL/GenBank/DDBJ databases">
        <title>The genome of Eucalyptus grandis.</title>
        <authorList>
            <person name="Schmutz J."/>
            <person name="Hayes R."/>
            <person name="Myburg A."/>
            <person name="Tuskan G."/>
            <person name="Grattapaglia D."/>
            <person name="Rokhsar D.S."/>
        </authorList>
    </citation>
    <scope>NUCLEOTIDE SEQUENCE</scope>
    <source>
        <tissue evidence="9">Leaf extractions</tissue>
    </source>
</reference>